<feature type="transmembrane region" description="Helical" evidence="2">
    <location>
        <begin position="220"/>
        <end position="238"/>
    </location>
</feature>
<keyword evidence="4" id="KW-1185">Reference proteome</keyword>
<accession>A0A0D2NNE3</accession>
<sequence>MGIPRAPTAMLSRAAQLVMHRPLIPFLNEPWTLDSKSRWPAILLEVFLYGINVVTFALCTFILWRQKIFQRTPLIITSILFTLSSTDIIVTLYFFFRFVLDSGNVTSSATPNDGPQETWNKVLEVKFAVYVVANLVNSSILINRCHSMWKDRRIIIAPVGLISIGTVISFVSLGEAQLGDKLLAASFITSAAGNLFVTFLIATGMIWTSRKVRNIVKIDLNMVAGYATSLLIDSGAFYSSSIFLYLVFHSLVINASLTQIGCITTTAIILRNSHPREPLGTDNADFAATLTRPDMRAPEPVYSHSQRIGVPSSLGRPTEEVNYEDNLDVDNEYK</sequence>
<feature type="transmembrane region" description="Helical" evidence="2">
    <location>
        <begin position="75"/>
        <end position="96"/>
    </location>
</feature>
<evidence type="ECO:0000313" key="3">
    <source>
        <dbReference type="EMBL" id="KJA18261.1"/>
    </source>
</evidence>
<name>A0A0D2NNE3_HYPSF</name>
<keyword evidence="2" id="KW-1133">Transmembrane helix</keyword>
<dbReference type="EMBL" id="KN817591">
    <property type="protein sequence ID" value="KJA18261.1"/>
    <property type="molecule type" value="Genomic_DNA"/>
</dbReference>
<keyword evidence="2" id="KW-0812">Transmembrane</keyword>
<gene>
    <name evidence="3" type="ORF">HYPSUDRAFT_45428</name>
</gene>
<organism evidence="3 4">
    <name type="scientific">Hypholoma sublateritium (strain FD-334 SS-4)</name>
    <dbReference type="NCBI Taxonomy" id="945553"/>
    <lineage>
        <taxon>Eukaryota</taxon>
        <taxon>Fungi</taxon>
        <taxon>Dikarya</taxon>
        <taxon>Basidiomycota</taxon>
        <taxon>Agaricomycotina</taxon>
        <taxon>Agaricomycetes</taxon>
        <taxon>Agaricomycetidae</taxon>
        <taxon>Agaricales</taxon>
        <taxon>Agaricineae</taxon>
        <taxon>Strophariaceae</taxon>
        <taxon>Hypholoma</taxon>
    </lineage>
</organism>
<evidence type="ECO:0000256" key="1">
    <source>
        <dbReference type="SAM" id="MobiDB-lite"/>
    </source>
</evidence>
<dbReference type="STRING" id="945553.A0A0D2NNE3"/>
<evidence type="ECO:0000256" key="2">
    <source>
        <dbReference type="SAM" id="Phobius"/>
    </source>
</evidence>
<dbReference type="OrthoDB" id="3226582at2759"/>
<feature type="transmembrane region" description="Helical" evidence="2">
    <location>
        <begin position="185"/>
        <end position="208"/>
    </location>
</feature>
<feature type="transmembrane region" description="Helical" evidence="2">
    <location>
        <begin position="39"/>
        <end position="63"/>
    </location>
</feature>
<feature type="transmembrane region" description="Helical" evidence="2">
    <location>
        <begin position="154"/>
        <end position="173"/>
    </location>
</feature>
<evidence type="ECO:0000313" key="4">
    <source>
        <dbReference type="Proteomes" id="UP000054270"/>
    </source>
</evidence>
<protein>
    <submittedName>
        <fullName evidence="3">Uncharacterized protein</fullName>
    </submittedName>
</protein>
<feature type="compositionally biased region" description="Acidic residues" evidence="1">
    <location>
        <begin position="321"/>
        <end position="334"/>
    </location>
</feature>
<dbReference type="AlphaFoldDB" id="A0A0D2NNE3"/>
<dbReference type="Proteomes" id="UP000054270">
    <property type="component" value="Unassembled WGS sequence"/>
</dbReference>
<feature type="region of interest" description="Disordered" evidence="1">
    <location>
        <begin position="296"/>
        <end position="334"/>
    </location>
</feature>
<proteinExistence type="predicted"/>
<keyword evidence="2" id="KW-0472">Membrane</keyword>
<reference evidence="4" key="1">
    <citation type="submission" date="2014-04" db="EMBL/GenBank/DDBJ databases">
        <title>Evolutionary Origins and Diversification of the Mycorrhizal Mutualists.</title>
        <authorList>
            <consortium name="DOE Joint Genome Institute"/>
            <consortium name="Mycorrhizal Genomics Consortium"/>
            <person name="Kohler A."/>
            <person name="Kuo A."/>
            <person name="Nagy L.G."/>
            <person name="Floudas D."/>
            <person name="Copeland A."/>
            <person name="Barry K.W."/>
            <person name="Cichocki N."/>
            <person name="Veneault-Fourrey C."/>
            <person name="LaButti K."/>
            <person name="Lindquist E.A."/>
            <person name="Lipzen A."/>
            <person name="Lundell T."/>
            <person name="Morin E."/>
            <person name="Murat C."/>
            <person name="Riley R."/>
            <person name="Ohm R."/>
            <person name="Sun H."/>
            <person name="Tunlid A."/>
            <person name="Henrissat B."/>
            <person name="Grigoriev I.V."/>
            <person name="Hibbett D.S."/>
            <person name="Martin F."/>
        </authorList>
    </citation>
    <scope>NUCLEOTIDE SEQUENCE [LARGE SCALE GENOMIC DNA]</scope>
    <source>
        <strain evidence="4">FD-334 SS-4</strain>
    </source>
</reference>